<feature type="compositionally biased region" description="Low complexity" evidence="4">
    <location>
        <begin position="361"/>
        <end position="382"/>
    </location>
</feature>
<evidence type="ECO:0000256" key="3">
    <source>
        <dbReference type="ARBA" id="ARBA00038192"/>
    </source>
</evidence>
<accession>A0A0K2TFA3</accession>
<organism evidence="6">
    <name type="scientific">Lepeophtheirus salmonis</name>
    <name type="common">Salmon louse</name>
    <name type="synonym">Caligus salmonis</name>
    <dbReference type="NCBI Taxonomy" id="72036"/>
    <lineage>
        <taxon>Eukaryota</taxon>
        <taxon>Metazoa</taxon>
        <taxon>Ecdysozoa</taxon>
        <taxon>Arthropoda</taxon>
        <taxon>Crustacea</taxon>
        <taxon>Multicrustacea</taxon>
        <taxon>Hexanauplia</taxon>
        <taxon>Copepoda</taxon>
        <taxon>Siphonostomatoida</taxon>
        <taxon>Caligidae</taxon>
        <taxon>Lepeophtheirus</taxon>
    </lineage>
</organism>
<protein>
    <recommendedName>
        <fullName evidence="5">SKI/SNO/DAC domain-containing protein</fullName>
    </recommendedName>
</protein>
<comment type="similarity">
    <text evidence="3">Belongs to the DACH/dachshund family.</text>
</comment>
<dbReference type="EMBL" id="HACA01007164">
    <property type="protein sequence ID" value="CDW24525.1"/>
    <property type="molecule type" value="Transcribed_RNA"/>
</dbReference>
<dbReference type="InterPro" id="IPR037000">
    <property type="entry name" value="Ski_DNA-bd_sf"/>
</dbReference>
<dbReference type="OrthoDB" id="6436112at2759"/>
<dbReference type="SUPFAM" id="SSF46955">
    <property type="entry name" value="Putative DNA-binding domain"/>
    <property type="match status" value="1"/>
</dbReference>
<dbReference type="GO" id="GO:0000981">
    <property type="term" value="F:DNA-binding transcription factor activity, RNA polymerase II-specific"/>
    <property type="evidence" value="ECO:0007669"/>
    <property type="project" value="TreeGrafter"/>
</dbReference>
<dbReference type="GO" id="GO:0000978">
    <property type="term" value="F:RNA polymerase II cis-regulatory region sequence-specific DNA binding"/>
    <property type="evidence" value="ECO:0007669"/>
    <property type="project" value="TreeGrafter"/>
</dbReference>
<name>A0A0K2TFA3_LEPSM</name>
<evidence type="ECO:0000256" key="1">
    <source>
        <dbReference type="ARBA" id="ARBA00004123"/>
    </source>
</evidence>
<dbReference type="PANTHER" id="PTHR12577">
    <property type="entry name" value="DACHSHUND"/>
    <property type="match status" value="1"/>
</dbReference>
<dbReference type="InterPro" id="IPR009061">
    <property type="entry name" value="DNA-bd_dom_put_sf"/>
</dbReference>
<dbReference type="CDD" id="cd21081">
    <property type="entry name" value="DHD_Dac"/>
    <property type="match status" value="1"/>
</dbReference>
<dbReference type="GO" id="GO:0005667">
    <property type="term" value="C:transcription regulator complex"/>
    <property type="evidence" value="ECO:0007669"/>
    <property type="project" value="TreeGrafter"/>
</dbReference>
<dbReference type="FunFam" id="3.10.260.20:FF:000001">
    <property type="entry name" value="Dachshund homolog 1"/>
    <property type="match status" value="1"/>
</dbReference>
<evidence type="ECO:0000259" key="5">
    <source>
        <dbReference type="Pfam" id="PF02437"/>
    </source>
</evidence>
<dbReference type="PANTHER" id="PTHR12577:SF6">
    <property type="entry name" value="DACHSHUND, ISOFORM B"/>
    <property type="match status" value="1"/>
</dbReference>
<feature type="compositionally biased region" description="Low complexity" evidence="4">
    <location>
        <begin position="16"/>
        <end position="50"/>
    </location>
</feature>
<feature type="region of interest" description="Disordered" evidence="4">
    <location>
        <begin position="133"/>
        <end position="153"/>
    </location>
</feature>
<feature type="domain" description="SKI/SNO/DAC" evidence="5">
    <location>
        <begin position="149"/>
        <end position="250"/>
    </location>
</feature>
<evidence type="ECO:0000256" key="4">
    <source>
        <dbReference type="SAM" id="MobiDB-lite"/>
    </source>
</evidence>
<sequence length="459" mass="48137">MCLSRTELRGEQGMESASSNNNNNINSTSNNGGSYNSPHSSGRSSSPLGGNIRSPGRPLTPPSHGGPPVSPPPSLIPSSAMSMVSMASMLGSSAAAAAAHGLHSAHSVPFGFPPGYPHPRGTAEDFNAHLHKFGSAFGGGDSPPPPTVPNNDPSANECKIVDYRGEKIAAFTINGKTMLCLPQAFELFLKHLVGGLHTVYTKLKRLEITPVVCNVEQVRILRGLGAIQPGVNRCKLLGDTEFDSLYKDCTTSRGKIGDSRPGRPPKRGVPFPSMSPQDAMLHLKNSMHNGSDLYKDAGGPYVKEARLDKTGFGAGGGGGGNGFPPHGAPPGLNPAMAAQFMALNHPAAFLSQGLPPFPGLPASSSSPNLSSSSSPGIVNSNLRGAGDPNSLLKSPGMSSLEALQRSGLLGAAYFERMREGQKSLLQESHDELRKARESSIDSVGKGRLSFFNLKYRRIT</sequence>
<feature type="compositionally biased region" description="Pro residues" evidence="4">
    <location>
        <begin position="58"/>
        <end position="75"/>
    </location>
</feature>
<feature type="region of interest" description="Disordered" evidence="4">
    <location>
        <begin position="361"/>
        <end position="390"/>
    </location>
</feature>
<dbReference type="InterPro" id="IPR003380">
    <property type="entry name" value="SKI/SNO/DAC"/>
</dbReference>
<proteinExistence type="inferred from homology"/>
<reference evidence="6" key="1">
    <citation type="submission" date="2014-05" db="EMBL/GenBank/DDBJ databases">
        <authorList>
            <person name="Chronopoulou M."/>
        </authorList>
    </citation>
    <scope>NUCLEOTIDE SEQUENCE</scope>
    <source>
        <tissue evidence="6">Whole organism</tissue>
    </source>
</reference>
<evidence type="ECO:0000313" key="6">
    <source>
        <dbReference type="EMBL" id="CDW24525.1"/>
    </source>
</evidence>
<feature type="region of interest" description="Disordered" evidence="4">
    <location>
        <begin position="1"/>
        <end position="76"/>
    </location>
</feature>
<keyword evidence="2" id="KW-0539">Nucleus</keyword>
<dbReference type="Pfam" id="PF02437">
    <property type="entry name" value="Ski_Sno_DHD"/>
    <property type="match status" value="1"/>
</dbReference>
<dbReference type="GO" id="GO:0005634">
    <property type="term" value="C:nucleus"/>
    <property type="evidence" value="ECO:0007669"/>
    <property type="project" value="UniProtKB-SubCell"/>
</dbReference>
<dbReference type="InterPro" id="IPR052417">
    <property type="entry name" value="Dachshund_domain"/>
</dbReference>
<evidence type="ECO:0000256" key="2">
    <source>
        <dbReference type="ARBA" id="ARBA00023242"/>
    </source>
</evidence>
<feature type="region of interest" description="Disordered" evidence="4">
    <location>
        <begin position="253"/>
        <end position="272"/>
    </location>
</feature>
<feature type="compositionally biased region" description="Basic and acidic residues" evidence="4">
    <location>
        <begin position="1"/>
        <end position="12"/>
    </location>
</feature>
<comment type="subcellular location">
    <subcellularLocation>
        <location evidence="1">Nucleus</location>
    </subcellularLocation>
</comment>
<dbReference type="Gene3D" id="3.10.260.20">
    <property type="entry name" value="Ski"/>
    <property type="match status" value="1"/>
</dbReference>
<dbReference type="AlphaFoldDB" id="A0A0K2TFA3"/>